<dbReference type="Pfam" id="PF00096">
    <property type="entry name" value="zf-C2H2"/>
    <property type="match status" value="2"/>
</dbReference>
<accession>A0A5C3PEI1</accession>
<dbReference type="InterPro" id="IPR036236">
    <property type="entry name" value="Znf_C2H2_sf"/>
</dbReference>
<dbReference type="GO" id="GO:0000785">
    <property type="term" value="C:chromatin"/>
    <property type="evidence" value="ECO:0007669"/>
    <property type="project" value="TreeGrafter"/>
</dbReference>
<keyword evidence="2" id="KW-0677">Repeat</keyword>
<feature type="domain" description="C2H2-type" evidence="7">
    <location>
        <begin position="199"/>
        <end position="223"/>
    </location>
</feature>
<dbReference type="Proteomes" id="UP000308197">
    <property type="component" value="Unassembled WGS sequence"/>
</dbReference>
<feature type="compositionally biased region" description="Polar residues" evidence="6">
    <location>
        <begin position="288"/>
        <end position="301"/>
    </location>
</feature>
<evidence type="ECO:0000256" key="5">
    <source>
        <dbReference type="PROSITE-ProRule" id="PRU00042"/>
    </source>
</evidence>
<dbReference type="GO" id="GO:0008270">
    <property type="term" value="F:zinc ion binding"/>
    <property type="evidence" value="ECO:0007669"/>
    <property type="project" value="UniProtKB-KW"/>
</dbReference>
<evidence type="ECO:0000256" key="6">
    <source>
        <dbReference type="SAM" id="MobiDB-lite"/>
    </source>
</evidence>
<dbReference type="PANTHER" id="PTHR14003:SF19">
    <property type="entry name" value="YY2 TRANSCRIPTION FACTOR"/>
    <property type="match status" value="1"/>
</dbReference>
<dbReference type="InterPro" id="IPR013087">
    <property type="entry name" value="Znf_C2H2_type"/>
</dbReference>
<feature type="compositionally biased region" description="Low complexity" evidence="6">
    <location>
        <begin position="64"/>
        <end position="77"/>
    </location>
</feature>
<dbReference type="SUPFAM" id="SSF57667">
    <property type="entry name" value="beta-beta-alpha zinc fingers"/>
    <property type="match status" value="1"/>
</dbReference>
<dbReference type="Gene3D" id="3.30.160.60">
    <property type="entry name" value="Classic Zinc Finger"/>
    <property type="match status" value="2"/>
</dbReference>
<dbReference type="PROSITE" id="PS00028">
    <property type="entry name" value="ZINC_FINGER_C2H2_1"/>
    <property type="match status" value="2"/>
</dbReference>
<keyword evidence="3 5" id="KW-0863">Zinc-finger</keyword>
<evidence type="ECO:0000256" key="3">
    <source>
        <dbReference type="ARBA" id="ARBA00022771"/>
    </source>
</evidence>
<dbReference type="STRING" id="1314778.A0A5C3PEI1"/>
<evidence type="ECO:0000313" key="9">
    <source>
        <dbReference type="Proteomes" id="UP000308197"/>
    </source>
</evidence>
<feature type="region of interest" description="Disordered" evidence="6">
    <location>
        <begin position="1"/>
        <end position="102"/>
    </location>
</feature>
<dbReference type="GO" id="GO:0031519">
    <property type="term" value="C:PcG protein complex"/>
    <property type="evidence" value="ECO:0007669"/>
    <property type="project" value="TreeGrafter"/>
</dbReference>
<dbReference type="InParanoid" id="A0A5C3PEI1"/>
<evidence type="ECO:0000256" key="4">
    <source>
        <dbReference type="ARBA" id="ARBA00022833"/>
    </source>
</evidence>
<feature type="region of interest" description="Disordered" evidence="6">
    <location>
        <begin position="222"/>
        <end position="328"/>
    </location>
</feature>
<evidence type="ECO:0000256" key="1">
    <source>
        <dbReference type="ARBA" id="ARBA00022723"/>
    </source>
</evidence>
<sequence length="355" mass="38928">MPESPNQLDRPTLPSIQDMFPDVRFERLRLQPTEAHQAPFAPRDATRPLFEAHGVHGGQNHQGPSRSSAPRSVRVSPDTSPRASYRAEPYPLARNPSAGSLGPDHSQRIAGNAFANHLPARHNAALPVQAPVGAYAGSSCAHSSHPALAALDLPTYVLSPDECPPDDDRRHGCGICHRRFNRPSSLAIHMNSHTGAQPFECPFPGCTRRFSVNSNMRRHYRNHREAAGVPPQMPQYPPTYYRTPDPPHPYYRTQSSPSTSSHSSFSDSDDRSDVAVSGAFPDEHRVHQLSQQGRTRSQSNDFPPAGARDRDRSASGSRPRSCTVPGCSCDQAPMALRPAFQQGSSGSHIFSPRHR</sequence>
<keyword evidence="9" id="KW-1185">Reference proteome</keyword>
<protein>
    <recommendedName>
        <fullName evidence="7">C2H2-type domain-containing protein</fullName>
    </recommendedName>
</protein>
<keyword evidence="4" id="KW-0862">Zinc</keyword>
<dbReference type="PANTHER" id="PTHR14003">
    <property type="entry name" value="TRANSCRIPTIONAL REPRESSOR PROTEIN YY"/>
    <property type="match status" value="1"/>
</dbReference>
<evidence type="ECO:0000256" key="2">
    <source>
        <dbReference type="ARBA" id="ARBA00022737"/>
    </source>
</evidence>
<feature type="compositionally biased region" description="Low complexity" evidence="6">
    <location>
        <begin position="250"/>
        <end position="266"/>
    </location>
</feature>
<keyword evidence="1" id="KW-0479">Metal-binding</keyword>
<dbReference type="PROSITE" id="PS50157">
    <property type="entry name" value="ZINC_FINGER_C2H2_2"/>
    <property type="match status" value="2"/>
</dbReference>
<dbReference type="AlphaFoldDB" id="A0A5C3PEI1"/>
<dbReference type="EMBL" id="ML211154">
    <property type="protein sequence ID" value="TFK87427.1"/>
    <property type="molecule type" value="Genomic_DNA"/>
</dbReference>
<proteinExistence type="predicted"/>
<dbReference type="GO" id="GO:0005667">
    <property type="term" value="C:transcription regulator complex"/>
    <property type="evidence" value="ECO:0007669"/>
    <property type="project" value="TreeGrafter"/>
</dbReference>
<dbReference type="GO" id="GO:0000981">
    <property type="term" value="F:DNA-binding transcription factor activity, RNA polymerase II-specific"/>
    <property type="evidence" value="ECO:0007669"/>
    <property type="project" value="TreeGrafter"/>
</dbReference>
<reference evidence="8 9" key="1">
    <citation type="journal article" date="2019" name="Nat. Ecol. Evol.">
        <title>Megaphylogeny resolves global patterns of mushroom evolution.</title>
        <authorList>
            <person name="Varga T."/>
            <person name="Krizsan K."/>
            <person name="Foldi C."/>
            <person name="Dima B."/>
            <person name="Sanchez-Garcia M."/>
            <person name="Sanchez-Ramirez S."/>
            <person name="Szollosi G.J."/>
            <person name="Szarkandi J.G."/>
            <person name="Papp V."/>
            <person name="Albert L."/>
            <person name="Andreopoulos W."/>
            <person name="Angelini C."/>
            <person name="Antonin V."/>
            <person name="Barry K.W."/>
            <person name="Bougher N.L."/>
            <person name="Buchanan P."/>
            <person name="Buyck B."/>
            <person name="Bense V."/>
            <person name="Catcheside P."/>
            <person name="Chovatia M."/>
            <person name="Cooper J."/>
            <person name="Damon W."/>
            <person name="Desjardin D."/>
            <person name="Finy P."/>
            <person name="Geml J."/>
            <person name="Haridas S."/>
            <person name="Hughes K."/>
            <person name="Justo A."/>
            <person name="Karasinski D."/>
            <person name="Kautmanova I."/>
            <person name="Kiss B."/>
            <person name="Kocsube S."/>
            <person name="Kotiranta H."/>
            <person name="LaButti K.M."/>
            <person name="Lechner B.E."/>
            <person name="Liimatainen K."/>
            <person name="Lipzen A."/>
            <person name="Lukacs Z."/>
            <person name="Mihaltcheva S."/>
            <person name="Morgado L.N."/>
            <person name="Niskanen T."/>
            <person name="Noordeloos M.E."/>
            <person name="Ohm R.A."/>
            <person name="Ortiz-Santana B."/>
            <person name="Ovrebo C."/>
            <person name="Racz N."/>
            <person name="Riley R."/>
            <person name="Savchenko A."/>
            <person name="Shiryaev A."/>
            <person name="Soop K."/>
            <person name="Spirin V."/>
            <person name="Szebenyi C."/>
            <person name="Tomsovsky M."/>
            <person name="Tulloss R.E."/>
            <person name="Uehling J."/>
            <person name="Grigoriev I.V."/>
            <person name="Vagvolgyi C."/>
            <person name="Papp T."/>
            <person name="Martin F.M."/>
            <person name="Miettinen O."/>
            <person name="Hibbett D.S."/>
            <person name="Nagy L.G."/>
        </authorList>
    </citation>
    <scope>NUCLEOTIDE SEQUENCE [LARGE SCALE GENOMIC DNA]</scope>
    <source>
        <strain evidence="8 9">HHB13444</strain>
    </source>
</reference>
<gene>
    <name evidence="8" type="ORF">K466DRAFT_565392</name>
</gene>
<name>A0A5C3PEI1_9APHY</name>
<dbReference type="GO" id="GO:0000978">
    <property type="term" value="F:RNA polymerase II cis-regulatory region sequence-specific DNA binding"/>
    <property type="evidence" value="ECO:0007669"/>
    <property type="project" value="TreeGrafter"/>
</dbReference>
<dbReference type="SMART" id="SM00355">
    <property type="entry name" value="ZnF_C2H2"/>
    <property type="match status" value="2"/>
</dbReference>
<evidence type="ECO:0000259" key="7">
    <source>
        <dbReference type="PROSITE" id="PS50157"/>
    </source>
</evidence>
<evidence type="ECO:0000313" key="8">
    <source>
        <dbReference type="EMBL" id="TFK87427.1"/>
    </source>
</evidence>
<feature type="domain" description="C2H2-type" evidence="7">
    <location>
        <begin position="171"/>
        <end position="198"/>
    </location>
</feature>
<organism evidence="8 9">
    <name type="scientific">Polyporus arcularius HHB13444</name>
    <dbReference type="NCBI Taxonomy" id="1314778"/>
    <lineage>
        <taxon>Eukaryota</taxon>
        <taxon>Fungi</taxon>
        <taxon>Dikarya</taxon>
        <taxon>Basidiomycota</taxon>
        <taxon>Agaricomycotina</taxon>
        <taxon>Agaricomycetes</taxon>
        <taxon>Polyporales</taxon>
        <taxon>Polyporaceae</taxon>
        <taxon>Polyporus</taxon>
    </lineage>
</organism>